<organism evidence="1 2">
    <name type="scientific">Phytophthora nicotianae CJ01A1</name>
    <dbReference type="NCBI Taxonomy" id="1317063"/>
    <lineage>
        <taxon>Eukaryota</taxon>
        <taxon>Sar</taxon>
        <taxon>Stramenopiles</taxon>
        <taxon>Oomycota</taxon>
        <taxon>Peronosporomycetes</taxon>
        <taxon>Peronosporales</taxon>
        <taxon>Peronosporaceae</taxon>
        <taxon>Phytophthora</taxon>
    </lineage>
</organism>
<evidence type="ECO:0000313" key="1">
    <source>
        <dbReference type="EMBL" id="ETP20673.1"/>
    </source>
</evidence>
<protein>
    <submittedName>
        <fullName evidence="1">Uncharacterized protein</fullName>
    </submittedName>
</protein>
<dbReference type="AlphaFoldDB" id="W2XE70"/>
<proteinExistence type="predicted"/>
<sequence>MRFSLSLSLSLYPRFCCPVGVTFIGSTTTGLSTGAPRLQDTETGQASFKNARQNVVVPGGSIESLLVLGLRSLGWCRSESREPIAAPRKLRTTVSELFRNGANECMTKLDGTNWGKSVVA</sequence>
<evidence type="ECO:0000313" key="2">
    <source>
        <dbReference type="Proteomes" id="UP000018958"/>
    </source>
</evidence>
<name>W2XE70_PHYNI</name>
<dbReference type="Proteomes" id="UP000018958">
    <property type="component" value="Unassembled WGS sequence"/>
</dbReference>
<dbReference type="EMBL" id="ANIX01001182">
    <property type="protein sequence ID" value="ETP20673.1"/>
    <property type="molecule type" value="Genomic_DNA"/>
</dbReference>
<reference evidence="1 2" key="1">
    <citation type="submission" date="2013-11" db="EMBL/GenBank/DDBJ databases">
        <title>The Genome Sequence of Phytophthora parasitica CJ01A1.</title>
        <authorList>
            <consortium name="The Broad Institute Genomics Platform"/>
            <person name="Russ C."/>
            <person name="Tyler B."/>
            <person name="Panabieres F."/>
            <person name="Shan W."/>
            <person name="Tripathy S."/>
            <person name="Grunwald N."/>
            <person name="Machado M."/>
            <person name="Johnson C.S."/>
            <person name="Walker B."/>
            <person name="Young S.K."/>
            <person name="Zeng Q."/>
            <person name="Gargeya S."/>
            <person name="Fitzgerald M."/>
            <person name="Haas B."/>
            <person name="Abouelleil A."/>
            <person name="Allen A.W."/>
            <person name="Alvarado L."/>
            <person name="Arachchi H.M."/>
            <person name="Berlin A.M."/>
            <person name="Chapman S.B."/>
            <person name="Gainer-Dewar J."/>
            <person name="Goldberg J."/>
            <person name="Griggs A."/>
            <person name="Gujja S."/>
            <person name="Hansen M."/>
            <person name="Howarth C."/>
            <person name="Imamovic A."/>
            <person name="Ireland A."/>
            <person name="Larimer J."/>
            <person name="McCowan C."/>
            <person name="Murphy C."/>
            <person name="Pearson M."/>
            <person name="Poon T.W."/>
            <person name="Priest M."/>
            <person name="Roberts A."/>
            <person name="Saif S."/>
            <person name="Shea T."/>
            <person name="Sisk P."/>
            <person name="Sykes S."/>
            <person name="Wortman J."/>
            <person name="Nusbaum C."/>
            <person name="Birren B."/>
        </authorList>
    </citation>
    <scope>NUCLEOTIDE SEQUENCE [LARGE SCALE GENOMIC DNA]</scope>
    <source>
        <strain evidence="1 2">CJ01A1</strain>
    </source>
</reference>
<accession>W2XE70</accession>
<gene>
    <name evidence="1" type="ORF">F441_05651</name>
</gene>
<comment type="caution">
    <text evidence="1">The sequence shown here is derived from an EMBL/GenBank/DDBJ whole genome shotgun (WGS) entry which is preliminary data.</text>
</comment>